<keyword evidence="2" id="KW-1185">Reference proteome</keyword>
<accession>A0A1L9VXK7</accession>
<dbReference type="Proteomes" id="UP000184300">
    <property type="component" value="Unassembled WGS sequence"/>
</dbReference>
<dbReference type="AlphaFoldDB" id="A0A1L9VXK7"/>
<dbReference type="RefSeq" id="XP_022405334.1">
    <property type="nucleotide sequence ID" value="XM_022549641.1"/>
</dbReference>
<evidence type="ECO:0000313" key="2">
    <source>
        <dbReference type="Proteomes" id="UP000184300"/>
    </source>
</evidence>
<gene>
    <name evidence="1" type="ORF">ASPGLDRAFT_729036</name>
</gene>
<protein>
    <submittedName>
        <fullName evidence="1">Uncharacterized protein</fullName>
    </submittedName>
</protein>
<proteinExistence type="predicted"/>
<dbReference type="GeneID" id="34465901"/>
<name>A0A1L9VXK7_ASPGL</name>
<reference evidence="2" key="1">
    <citation type="journal article" date="2017" name="Genome Biol.">
        <title>Comparative genomics reveals high biological diversity and specific adaptations in the industrially and medically important fungal genus Aspergillus.</title>
        <authorList>
            <person name="de Vries R.P."/>
            <person name="Riley R."/>
            <person name="Wiebenga A."/>
            <person name="Aguilar-Osorio G."/>
            <person name="Amillis S."/>
            <person name="Uchima C.A."/>
            <person name="Anderluh G."/>
            <person name="Asadollahi M."/>
            <person name="Askin M."/>
            <person name="Barry K."/>
            <person name="Battaglia E."/>
            <person name="Bayram O."/>
            <person name="Benocci T."/>
            <person name="Braus-Stromeyer S.A."/>
            <person name="Caldana C."/>
            <person name="Canovas D."/>
            <person name="Cerqueira G.C."/>
            <person name="Chen F."/>
            <person name="Chen W."/>
            <person name="Choi C."/>
            <person name="Clum A."/>
            <person name="Dos Santos R.A."/>
            <person name="Damasio A.R."/>
            <person name="Diallinas G."/>
            <person name="Emri T."/>
            <person name="Fekete E."/>
            <person name="Flipphi M."/>
            <person name="Freyberg S."/>
            <person name="Gallo A."/>
            <person name="Gournas C."/>
            <person name="Habgood R."/>
            <person name="Hainaut M."/>
            <person name="Harispe M.L."/>
            <person name="Henrissat B."/>
            <person name="Hilden K.S."/>
            <person name="Hope R."/>
            <person name="Hossain A."/>
            <person name="Karabika E."/>
            <person name="Karaffa L."/>
            <person name="Karanyi Z."/>
            <person name="Krasevec N."/>
            <person name="Kuo A."/>
            <person name="Kusch H."/>
            <person name="LaButti K."/>
            <person name="Lagendijk E.L."/>
            <person name="Lapidus A."/>
            <person name="Levasseur A."/>
            <person name="Lindquist E."/>
            <person name="Lipzen A."/>
            <person name="Logrieco A.F."/>
            <person name="MacCabe A."/>
            <person name="Maekelae M.R."/>
            <person name="Malavazi I."/>
            <person name="Melin P."/>
            <person name="Meyer V."/>
            <person name="Mielnichuk N."/>
            <person name="Miskei M."/>
            <person name="Molnar A.P."/>
            <person name="Mule G."/>
            <person name="Ngan C.Y."/>
            <person name="Orejas M."/>
            <person name="Orosz E."/>
            <person name="Ouedraogo J.P."/>
            <person name="Overkamp K.M."/>
            <person name="Park H.-S."/>
            <person name="Perrone G."/>
            <person name="Piumi F."/>
            <person name="Punt P.J."/>
            <person name="Ram A.F."/>
            <person name="Ramon A."/>
            <person name="Rauscher S."/>
            <person name="Record E."/>
            <person name="Riano-Pachon D.M."/>
            <person name="Robert V."/>
            <person name="Roehrig J."/>
            <person name="Ruller R."/>
            <person name="Salamov A."/>
            <person name="Salih N.S."/>
            <person name="Samson R.A."/>
            <person name="Sandor E."/>
            <person name="Sanguinetti M."/>
            <person name="Schuetze T."/>
            <person name="Sepcic K."/>
            <person name="Shelest E."/>
            <person name="Sherlock G."/>
            <person name="Sophianopoulou V."/>
            <person name="Squina F.M."/>
            <person name="Sun H."/>
            <person name="Susca A."/>
            <person name="Todd R.B."/>
            <person name="Tsang A."/>
            <person name="Unkles S.E."/>
            <person name="van de Wiele N."/>
            <person name="van Rossen-Uffink D."/>
            <person name="Oliveira J.V."/>
            <person name="Vesth T.C."/>
            <person name="Visser J."/>
            <person name="Yu J.-H."/>
            <person name="Zhou M."/>
            <person name="Andersen M.R."/>
            <person name="Archer D.B."/>
            <person name="Baker S.E."/>
            <person name="Benoit I."/>
            <person name="Brakhage A.A."/>
            <person name="Braus G.H."/>
            <person name="Fischer R."/>
            <person name="Frisvad J.C."/>
            <person name="Goldman G.H."/>
            <person name="Houbraken J."/>
            <person name="Oakley B."/>
            <person name="Pocsi I."/>
            <person name="Scazzocchio C."/>
            <person name="Seiboth B."/>
            <person name="vanKuyk P.A."/>
            <person name="Wortman J."/>
            <person name="Dyer P.S."/>
            <person name="Grigoriev I.V."/>
        </authorList>
    </citation>
    <scope>NUCLEOTIDE SEQUENCE [LARGE SCALE GENOMIC DNA]</scope>
    <source>
        <strain evidence="2">CBS 516.65</strain>
    </source>
</reference>
<organism evidence="1 2">
    <name type="scientific">Aspergillus glaucus CBS 516.65</name>
    <dbReference type="NCBI Taxonomy" id="1160497"/>
    <lineage>
        <taxon>Eukaryota</taxon>
        <taxon>Fungi</taxon>
        <taxon>Dikarya</taxon>
        <taxon>Ascomycota</taxon>
        <taxon>Pezizomycotina</taxon>
        <taxon>Eurotiomycetes</taxon>
        <taxon>Eurotiomycetidae</taxon>
        <taxon>Eurotiales</taxon>
        <taxon>Aspergillaceae</taxon>
        <taxon>Aspergillus</taxon>
        <taxon>Aspergillus subgen. Aspergillus</taxon>
    </lineage>
</organism>
<sequence>MVNHRSPSDTAQHSREAGEEWNISGTLRICRSTPISKTAMALGPAADTMSDDQVSKPCACRLQGLSSEPPSSPVTSISFKRVASASIYSCMVGADSFHSHRKRMFNAGCVCQCGLVARFRISRSRRSLHSCYSSLTWALVSDVLVRISA</sequence>
<dbReference type="VEuPathDB" id="FungiDB:ASPGLDRAFT_729036"/>
<dbReference type="EMBL" id="KV878889">
    <property type="protein sequence ID" value="OJJ88658.1"/>
    <property type="molecule type" value="Genomic_DNA"/>
</dbReference>
<evidence type="ECO:0000313" key="1">
    <source>
        <dbReference type="EMBL" id="OJJ88658.1"/>
    </source>
</evidence>